<feature type="region of interest" description="Disordered" evidence="1">
    <location>
        <begin position="104"/>
        <end position="123"/>
    </location>
</feature>
<comment type="caution">
    <text evidence="2">The sequence shown here is derived from an EMBL/GenBank/DDBJ whole genome shotgun (WGS) entry which is preliminary data.</text>
</comment>
<dbReference type="AlphaFoldDB" id="A0A978UVM5"/>
<evidence type="ECO:0008006" key="4">
    <source>
        <dbReference type="Google" id="ProtNLM"/>
    </source>
</evidence>
<dbReference type="PANTHER" id="PTHR34959">
    <property type="entry name" value="PROTEIN LAZY 1"/>
    <property type="match status" value="1"/>
</dbReference>
<dbReference type="EMBL" id="JAEACU010000009">
    <property type="protein sequence ID" value="KAH7518925.1"/>
    <property type="molecule type" value="Genomic_DNA"/>
</dbReference>
<dbReference type="PANTHER" id="PTHR34959:SF4">
    <property type="entry name" value="PROTEIN LAZY 1"/>
    <property type="match status" value="1"/>
</dbReference>
<feature type="region of interest" description="Disordered" evidence="1">
    <location>
        <begin position="402"/>
        <end position="422"/>
    </location>
</feature>
<gene>
    <name evidence="2" type="ORF">FEM48_Zijuj09G0222800</name>
</gene>
<feature type="compositionally biased region" description="Basic and acidic residues" evidence="1">
    <location>
        <begin position="406"/>
        <end position="417"/>
    </location>
</feature>
<sequence>MPVGYATFNCQHPCPGGSSVEKTLNMEIKAVENANFCSWVPKIDMNNIKHVCNPLTSSLHLILQLLDWMHHKFRHSSTEPYKDLNIGSHFLCFSAQSSVDDQESYTKPNFGSRYGSKSLKPPKQEQENYFSQIEANIEEETSTIISELFHGFLTIGTLGSEPNIAEPETPTFATPLENTTETKPEVTENDLKLIGYELEKFLEAESKEGFDESSGRNSHVSATTLCCKQVDEAGDEDSQKTVTCPLQGYLFGSSVELPEIRTEVKKEKASLAELFQITKITAENCTGKREIEDIQSKHRDKSATHFMKKIIKKLHALSKHSTPFACGYPSGSDPTKKKPDHDIDSVSAKNKLQKVLHMFHRKIHPESSIVARELLMSGKCNLKHTRNDSGYTNGNLIHLGGNNRKFSRESKTKDGKQCHKNQMKLPQCRVSSSNLSGKGEHWIKTDADCTYYFPYFFAKNTLANSYQF</sequence>
<dbReference type="GO" id="GO:0009630">
    <property type="term" value="P:gravitropism"/>
    <property type="evidence" value="ECO:0007669"/>
    <property type="project" value="InterPro"/>
</dbReference>
<proteinExistence type="predicted"/>
<evidence type="ECO:0000313" key="3">
    <source>
        <dbReference type="Proteomes" id="UP000813462"/>
    </source>
</evidence>
<evidence type="ECO:0000256" key="1">
    <source>
        <dbReference type="SAM" id="MobiDB-lite"/>
    </source>
</evidence>
<dbReference type="Proteomes" id="UP000813462">
    <property type="component" value="Unassembled WGS sequence"/>
</dbReference>
<evidence type="ECO:0000313" key="2">
    <source>
        <dbReference type="EMBL" id="KAH7518925.1"/>
    </source>
</evidence>
<dbReference type="GO" id="GO:2000012">
    <property type="term" value="P:regulation of auxin polar transport"/>
    <property type="evidence" value="ECO:0007669"/>
    <property type="project" value="InterPro"/>
</dbReference>
<protein>
    <recommendedName>
        <fullName evidence="4">Protein LAZY 1-like</fullName>
    </recommendedName>
</protein>
<organism evidence="2 3">
    <name type="scientific">Ziziphus jujuba var. spinosa</name>
    <dbReference type="NCBI Taxonomy" id="714518"/>
    <lineage>
        <taxon>Eukaryota</taxon>
        <taxon>Viridiplantae</taxon>
        <taxon>Streptophyta</taxon>
        <taxon>Embryophyta</taxon>
        <taxon>Tracheophyta</taxon>
        <taxon>Spermatophyta</taxon>
        <taxon>Magnoliopsida</taxon>
        <taxon>eudicotyledons</taxon>
        <taxon>Gunneridae</taxon>
        <taxon>Pentapetalae</taxon>
        <taxon>rosids</taxon>
        <taxon>fabids</taxon>
        <taxon>Rosales</taxon>
        <taxon>Rhamnaceae</taxon>
        <taxon>Paliureae</taxon>
        <taxon>Ziziphus</taxon>
    </lineage>
</organism>
<reference evidence="2" key="1">
    <citation type="journal article" date="2021" name="Front. Plant Sci.">
        <title>Chromosome-Scale Genome Assembly for Chinese Sour Jujube and Insights Into Its Genome Evolution and Domestication Signature.</title>
        <authorList>
            <person name="Shen L.-Y."/>
            <person name="Luo H."/>
            <person name="Wang X.-L."/>
            <person name="Wang X.-M."/>
            <person name="Qiu X.-J."/>
            <person name="Liu H."/>
            <person name="Zhou S.-S."/>
            <person name="Jia K.-H."/>
            <person name="Nie S."/>
            <person name="Bao Y.-T."/>
            <person name="Zhang R.-G."/>
            <person name="Yun Q.-Z."/>
            <person name="Chai Y.-H."/>
            <person name="Lu J.-Y."/>
            <person name="Li Y."/>
            <person name="Zhao S.-W."/>
            <person name="Mao J.-F."/>
            <person name="Jia S.-G."/>
            <person name="Mao Y.-M."/>
        </authorList>
    </citation>
    <scope>NUCLEOTIDE SEQUENCE</scope>
    <source>
        <strain evidence="2">AT0</strain>
        <tissue evidence="2">Leaf</tissue>
    </source>
</reference>
<accession>A0A978UVM5</accession>
<dbReference type="InterPro" id="IPR038928">
    <property type="entry name" value="LAZY1"/>
</dbReference>
<name>A0A978UVM5_ZIZJJ</name>